<dbReference type="RefSeq" id="WP_063242460.1">
    <property type="nucleotide sequence ID" value="NZ_LUKF01000001.1"/>
</dbReference>
<evidence type="ECO:0000256" key="1">
    <source>
        <dbReference type="SAM" id="Phobius"/>
    </source>
</evidence>
<comment type="caution">
    <text evidence="2">The sequence shown here is derived from an EMBL/GenBank/DDBJ whole genome shotgun (WGS) entry which is preliminary data.</text>
</comment>
<evidence type="ECO:0000313" key="3">
    <source>
        <dbReference type="Proteomes" id="UP000075391"/>
    </source>
</evidence>
<reference evidence="2 3" key="1">
    <citation type="submission" date="2016-03" db="EMBL/GenBank/DDBJ databases">
        <authorList>
            <person name="Ploux O."/>
        </authorList>
    </citation>
    <scope>NUCLEOTIDE SEQUENCE [LARGE SCALE GENOMIC DNA]</scope>
    <source>
        <strain evidence="2 3">BER2</strain>
    </source>
</reference>
<sequence length="448" mass="49494">MSARSNQRGNIVMSLMLMGVLGLIVSAVLAIINDQIHEAKRQRQSSQHRLTLSSAIETFMVAVRFAEAKYMIEARHCDDARLFLRALAEGHRCTKLGAKKISVFTVADLAGLSPEERSLFSYANGWQINEDEPADGPLTRKVITINMERIHVDFFYNNTFTTKDRAEFNAVLYVNGERTASNRFSLFTSDSPNRMHLDSGDLKIVQQYPVANDPCRNQMWSKYRQYTGVSCDDIANLGGGTGVAYYRGDFFGLRANDGQIVNFRNLNSGSYMVAENGSLAGQKVFPVYDKEALTNVDDIEIVGEDQGEDQIVSVHGGGENTVISYLETSTKTLVPICKLGQMGWSHGISGIAGTTGNHSLIFDPSSSSASVSTFLLKTDSGKILYVLVKSIADSGELSGLEPEFLITHTSGRRFICVGFPDTYEQDIENSRTLGLTRGKQISRPYYIF</sequence>
<keyword evidence="1" id="KW-0472">Membrane</keyword>
<protein>
    <submittedName>
        <fullName evidence="2">Uncharacterized protein</fullName>
    </submittedName>
</protein>
<evidence type="ECO:0000313" key="2">
    <source>
        <dbReference type="EMBL" id="KYG70691.1"/>
    </source>
</evidence>
<dbReference type="OrthoDB" id="9816965at2"/>
<dbReference type="AlphaFoldDB" id="A0A150WW45"/>
<keyword evidence="1" id="KW-1133">Transmembrane helix</keyword>
<name>A0A150WW45_BDEBC</name>
<dbReference type="EMBL" id="LUKF01000001">
    <property type="protein sequence ID" value="KYG70691.1"/>
    <property type="molecule type" value="Genomic_DNA"/>
</dbReference>
<accession>A0A150WW45</accession>
<keyword evidence="1" id="KW-0812">Transmembrane</keyword>
<dbReference type="Proteomes" id="UP000075391">
    <property type="component" value="Unassembled WGS sequence"/>
</dbReference>
<gene>
    <name evidence="2" type="ORF">AZI85_01800</name>
</gene>
<organism evidence="2 3">
    <name type="scientific">Bdellovibrio bacteriovorus</name>
    <dbReference type="NCBI Taxonomy" id="959"/>
    <lineage>
        <taxon>Bacteria</taxon>
        <taxon>Pseudomonadati</taxon>
        <taxon>Bdellovibrionota</taxon>
        <taxon>Bdellovibrionia</taxon>
        <taxon>Bdellovibrionales</taxon>
        <taxon>Pseudobdellovibrionaceae</taxon>
        <taxon>Bdellovibrio</taxon>
    </lineage>
</organism>
<proteinExistence type="predicted"/>
<feature type="transmembrane region" description="Helical" evidence="1">
    <location>
        <begin position="12"/>
        <end position="32"/>
    </location>
</feature>